<dbReference type="OrthoDB" id="2985014at2759"/>
<dbReference type="HOGENOM" id="CLU_011455_2_1_1"/>
<evidence type="ECO:0000313" key="10">
    <source>
        <dbReference type="Proteomes" id="UP000039046"/>
    </source>
</evidence>
<gene>
    <name evidence="9" type="ORF">VHEMI09955</name>
</gene>
<keyword evidence="4" id="KW-0238">DNA-binding</keyword>
<dbReference type="InterPro" id="IPR007219">
    <property type="entry name" value="XnlR_reg_dom"/>
</dbReference>
<organism evidence="9 10">
    <name type="scientific">[Torrubiella] hemipterigena</name>
    <dbReference type="NCBI Taxonomy" id="1531966"/>
    <lineage>
        <taxon>Eukaryota</taxon>
        <taxon>Fungi</taxon>
        <taxon>Dikarya</taxon>
        <taxon>Ascomycota</taxon>
        <taxon>Pezizomycotina</taxon>
        <taxon>Sordariomycetes</taxon>
        <taxon>Hypocreomycetidae</taxon>
        <taxon>Hypocreales</taxon>
        <taxon>Clavicipitaceae</taxon>
        <taxon>Clavicipitaceae incertae sedis</taxon>
        <taxon>'Torrubiella' clade</taxon>
    </lineage>
</organism>
<dbReference type="AlphaFoldDB" id="A0A0A1TR86"/>
<keyword evidence="6" id="KW-0539">Nucleus</keyword>
<evidence type="ECO:0000256" key="5">
    <source>
        <dbReference type="ARBA" id="ARBA00023163"/>
    </source>
</evidence>
<keyword evidence="5" id="KW-0804">Transcription</keyword>
<dbReference type="InterPro" id="IPR036864">
    <property type="entry name" value="Zn2-C6_fun-type_DNA-bd_sf"/>
</dbReference>
<dbReference type="Proteomes" id="UP000039046">
    <property type="component" value="Unassembled WGS sequence"/>
</dbReference>
<dbReference type="Pfam" id="PF00172">
    <property type="entry name" value="Zn_clus"/>
    <property type="match status" value="1"/>
</dbReference>
<name>A0A0A1TR86_9HYPO</name>
<dbReference type="GO" id="GO:0008270">
    <property type="term" value="F:zinc ion binding"/>
    <property type="evidence" value="ECO:0007669"/>
    <property type="project" value="InterPro"/>
</dbReference>
<dbReference type="GO" id="GO:0000976">
    <property type="term" value="F:transcription cis-regulatory region binding"/>
    <property type="evidence" value="ECO:0007669"/>
    <property type="project" value="TreeGrafter"/>
</dbReference>
<dbReference type="GO" id="GO:0006351">
    <property type="term" value="P:DNA-templated transcription"/>
    <property type="evidence" value="ECO:0007669"/>
    <property type="project" value="InterPro"/>
</dbReference>
<dbReference type="Gene3D" id="4.10.240.10">
    <property type="entry name" value="Zn(2)-C6 fungal-type DNA-binding domain"/>
    <property type="match status" value="1"/>
</dbReference>
<reference evidence="9 10" key="1">
    <citation type="journal article" date="2015" name="Genome Announc.">
        <title>Draft Genome Sequence and Gene Annotation of the Entomopathogenic Fungus Verticillium hemipterigenum.</title>
        <authorList>
            <person name="Horn F."/>
            <person name="Habel A."/>
            <person name="Scharf D.H."/>
            <person name="Dworschak J."/>
            <person name="Brakhage A.A."/>
            <person name="Guthke R."/>
            <person name="Hertweck C."/>
            <person name="Linde J."/>
        </authorList>
    </citation>
    <scope>NUCLEOTIDE SEQUENCE [LARGE SCALE GENOMIC DNA]</scope>
</reference>
<dbReference type="GO" id="GO:0005634">
    <property type="term" value="C:nucleus"/>
    <property type="evidence" value="ECO:0007669"/>
    <property type="project" value="UniProtKB-SubCell"/>
</dbReference>
<proteinExistence type="predicted"/>
<evidence type="ECO:0000256" key="7">
    <source>
        <dbReference type="SAM" id="Coils"/>
    </source>
</evidence>
<evidence type="ECO:0000256" key="6">
    <source>
        <dbReference type="ARBA" id="ARBA00023242"/>
    </source>
</evidence>
<sequence>MIKMPTQRVNQDGSPSCRPMACNSCRIMKVKCDADELGTGTCSRCLKMGRKCCIIKPVGRRIRKTKMQLEQELQQLRTSVEQDSDQPIGDSGFMEPSTPTISAPSEAHTIAMPPRYESTQRAGIAADASVERTVLGTLPRKLGDFELPPRKIDGCIKEFFEFYADNLEGLFHGLQNPNTLYEYSPVLFWTIVYVGSRNYTRDPTILERIISPLQSVFQQSLFDPEDAIPSIQSALLLCLWPFPVDTLFKLRTHVISGAAMMLAMQKGLHISGKAQDFVRVPLSQSNVEKEFRKTLWMHCQIVFQSNSIYDGLPPRLEMQEEHLDDSEIAAEHSFLVYHYHLHVHFMRRYRLILSISDLSTEIGLRIIDHAKISFQQDICLLVELIDISPLRKFAYHSAMLLFGVFYFFCGPGTGRDDGIKQAYTSAIAILSDAKRLDEQRGFANHATHAHLRIVSLAAVVVLRVMRSHLAELVEESPELAESLYFEAIQLSKKSSVRLNDLGGRNASILTQLWSSARLFQFKDGSVDGLKLLLRGRLCMSLVLDTHWWWRAEFGGKTNPYLESETAKSQEPSRANPVLQENNDTALEPQPLAIDPSLLPSFLDDALPNWNMDDTADFGLEWF</sequence>
<comment type="subcellular location">
    <subcellularLocation>
        <location evidence="1">Nucleus</location>
    </subcellularLocation>
</comment>
<evidence type="ECO:0000256" key="2">
    <source>
        <dbReference type="ARBA" id="ARBA00022723"/>
    </source>
</evidence>
<dbReference type="PANTHER" id="PTHR31845">
    <property type="entry name" value="FINGER DOMAIN PROTEIN, PUTATIVE-RELATED"/>
    <property type="match status" value="1"/>
</dbReference>
<evidence type="ECO:0000256" key="4">
    <source>
        <dbReference type="ARBA" id="ARBA00023125"/>
    </source>
</evidence>
<dbReference type="CDD" id="cd00067">
    <property type="entry name" value="GAL4"/>
    <property type="match status" value="1"/>
</dbReference>
<dbReference type="SMART" id="SM00066">
    <property type="entry name" value="GAL4"/>
    <property type="match status" value="1"/>
</dbReference>
<evidence type="ECO:0000313" key="9">
    <source>
        <dbReference type="EMBL" id="CEJ94418.1"/>
    </source>
</evidence>
<protein>
    <recommendedName>
        <fullName evidence="8">Zn(2)-C6 fungal-type domain-containing protein</fullName>
    </recommendedName>
</protein>
<feature type="coiled-coil region" evidence="7">
    <location>
        <begin position="59"/>
        <end position="86"/>
    </location>
</feature>
<keyword evidence="10" id="KW-1185">Reference proteome</keyword>
<evidence type="ECO:0000256" key="1">
    <source>
        <dbReference type="ARBA" id="ARBA00004123"/>
    </source>
</evidence>
<dbReference type="PROSITE" id="PS50048">
    <property type="entry name" value="ZN2_CY6_FUNGAL_2"/>
    <property type="match status" value="1"/>
</dbReference>
<evidence type="ECO:0000259" key="8">
    <source>
        <dbReference type="PROSITE" id="PS50048"/>
    </source>
</evidence>
<dbReference type="CDD" id="cd12148">
    <property type="entry name" value="fungal_TF_MHR"/>
    <property type="match status" value="1"/>
</dbReference>
<dbReference type="GO" id="GO:0000981">
    <property type="term" value="F:DNA-binding transcription factor activity, RNA polymerase II-specific"/>
    <property type="evidence" value="ECO:0007669"/>
    <property type="project" value="InterPro"/>
</dbReference>
<dbReference type="Pfam" id="PF04082">
    <property type="entry name" value="Fungal_trans"/>
    <property type="match status" value="1"/>
</dbReference>
<dbReference type="InterPro" id="IPR001138">
    <property type="entry name" value="Zn2Cys6_DnaBD"/>
</dbReference>
<accession>A0A0A1TR86</accession>
<keyword evidence="2" id="KW-0479">Metal-binding</keyword>
<dbReference type="SUPFAM" id="SSF57701">
    <property type="entry name" value="Zn2/Cys6 DNA-binding domain"/>
    <property type="match status" value="1"/>
</dbReference>
<keyword evidence="7" id="KW-0175">Coiled coil</keyword>
<evidence type="ECO:0000256" key="3">
    <source>
        <dbReference type="ARBA" id="ARBA00023015"/>
    </source>
</evidence>
<feature type="domain" description="Zn(2)-C6 fungal-type" evidence="8">
    <location>
        <begin position="21"/>
        <end position="52"/>
    </location>
</feature>
<dbReference type="PROSITE" id="PS00463">
    <property type="entry name" value="ZN2_CY6_FUNGAL_1"/>
    <property type="match status" value="1"/>
</dbReference>
<dbReference type="PANTHER" id="PTHR31845:SF21">
    <property type="entry name" value="REGULATORY PROTEIN LEU3"/>
    <property type="match status" value="1"/>
</dbReference>
<keyword evidence="3" id="KW-0805">Transcription regulation</keyword>
<dbReference type="InterPro" id="IPR051089">
    <property type="entry name" value="prtT"/>
</dbReference>
<dbReference type="EMBL" id="CDHN01000007">
    <property type="protein sequence ID" value="CEJ94418.1"/>
    <property type="molecule type" value="Genomic_DNA"/>
</dbReference>